<evidence type="ECO:0000313" key="17">
    <source>
        <dbReference type="Proteomes" id="UP000316270"/>
    </source>
</evidence>
<accession>A0A517KVQ8</accession>
<dbReference type="GO" id="GO:0007004">
    <property type="term" value="P:telomere maintenance via telomerase"/>
    <property type="evidence" value="ECO:0007669"/>
    <property type="project" value="TreeGrafter"/>
</dbReference>
<dbReference type="PANTHER" id="PTHR12066">
    <property type="entry name" value="TELOMERASE REVERSE TRANSCRIPTASE"/>
    <property type="match status" value="1"/>
</dbReference>
<keyword evidence="6 13" id="KW-0548">Nucleotidyltransferase</keyword>
<dbReference type="EMBL" id="CP042185">
    <property type="protein sequence ID" value="QDS67468.1"/>
    <property type="molecule type" value="Genomic_DNA"/>
</dbReference>
<dbReference type="Proteomes" id="UP000316270">
    <property type="component" value="Chromosome 1"/>
</dbReference>
<keyword evidence="11 13" id="KW-0539">Nucleus</keyword>
<evidence type="ECO:0000256" key="7">
    <source>
        <dbReference type="ARBA" id="ARBA00022723"/>
    </source>
</evidence>
<dbReference type="STRING" id="50376.A0A517KVQ8"/>
<evidence type="ECO:0000256" key="11">
    <source>
        <dbReference type="ARBA" id="ARBA00023242"/>
    </source>
</evidence>
<evidence type="ECO:0000256" key="10">
    <source>
        <dbReference type="ARBA" id="ARBA00022918"/>
    </source>
</evidence>
<keyword evidence="4 13" id="KW-0158">Chromosome</keyword>
<dbReference type="PANTHER" id="PTHR12066:SF0">
    <property type="entry name" value="TELOMERASE REVERSE TRANSCRIPTASE"/>
    <property type="match status" value="1"/>
</dbReference>
<comment type="function">
    <text evidence="13">Telomerase is a ribonucleoprotein enzyme essential for the replication of chromosome termini in most eukaryotes. It elongates telomeres. It is a reverse transcriptase that adds simple sequence repeats to chromosome ends by copying a template sequence within the RNA component of the enzyme.</text>
</comment>
<keyword evidence="8 13" id="KW-0460">Magnesium</keyword>
<dbReference type="PROSITE" id="PS50878">
    <property type="entry name" value="RT_POL"/>
    <property type="match status" value="1"/>
</dbReference>
<feature type="compositionally biased region" description="Basic residues" evidence="14">
    <location>
        <begin position="1"/>
        <end position="19"/>
    </location>
</feature>
<evidence type="ECO:0000259" key="15">
    <source>
        <dbReference type="PROSITE" id="PS50878"/>
    </source>
</evidence>
<dbReference type="Pfam" id="PF21399">
    <property type="entry name" value="TERT_C"/>
    <property type="match status" value="1"/>
</dbReference>
<proteinExistence type="inferred from homology"/>
<evidence type="ECO:0000256" key="2">
    <source>
        <dbReference type="ARBA" id="ARBA00012493"/>
    </source>
</evidence>
<dbReference type="Gene3D" id="1.10.132.70">
    <property type="match status" value="2"/>
</dbReference>
<dbReference type="GO" id="GO:0000333">
    <property type="term" value="C:telomerase catalytic core complex"/>
    <property type="evidence" value="ECO:0007669"/>
    <property type="project" value="TreeGrafter"/>
</dbReference>
<evidence type="ECO:0000313" key="16">
    <source>
        <dbReference type="EMBL" id="QDS67468.1"/>
    </source>
</evidence>
<evidence type="ECO:0000256" key="4">
    <source>
        <dbReference type="ARBA" id="ARBA00022454"/>
    </source>
</evidence>
<dbReference type="AlphaFoldDB" id="A0A517KVQ8"/>
<dbReference type="Gene3D" id="1.10.357.90">
    <property type="match status" value="1"/>
</dbReference>
<dbReference type="PRINTS" id="PR01365">
    <property type="entry name" value="TELOMERASERT"/>
</dbReference>
<dbReference type="InterPro" id="IPR021891">
    <property type="entry name" value="Telomerase_RBD"/>
</dbReference>
<evidence type="ECO:0000256" key="1">
    <source>
        <dbReference type="ARBA" id="ARBA00008001"/>
    </source>
</evidence>
<dbReference type="GO" id="GO:0042162">
    <property type="term" value="F:telomeric DNA binding"/>
    <property type="evidence" value="ECO:0007669"/>
    <property type="project" value="TreeGrafter"/>
</dbReference>
<dbReference type="GO" id="GO:0070034">
    <property type="term" value="F:telomerase RNA binding"/>
    <property type="evidence" value="ECO:0007669"/>
    <property type="project" value="TreeGrafter"/>
</dbReference>
<evidence type="ECO:0000256" key="9">
    <source>
        <dbReference type="ARBA" id="ARBA00022895"/>
    </source>
</evidence>
<dbReference type="GO" id="GO:0046872">
    <property type="term" value="F:metal ion binding"/>
    <property type="evidence" value="ECO:0007669"/>
    <property type="project" value="UniProtKB-KW"/>
</dbReference>
<dbReference type="Gene3D" id="3.30.70.2630">
    <property type="match status" value="1"/>
</dbReference>
<dbReference type="GO" id="GO:0000781">
    <property type="term" value="C:chromosome, telomeric region"/>
    <property type="evidence" value="ECO:0007669"/>
    <property type="project" value="UniProtKB-SubCell"/>
</dbReference>
<comment type="catalytic activity">
    <reaction evidence="12 13">
        <text>DNA(n) + a 2'-deoxyribonucleoside 5'-triphosphate = DNA(n+1) + diphosphate</text>
        <dbReference type="Rhea" id="RHEA:22508"/>
        <dbReference type="Rhea" id="RHEA-COMP:17339"/>
        <dbReference type="Rhea" id="RHEA-COMP:17340"/>
        <dbReference type="ChEBI" id="CHEBI:33019"/>
        <dbReference type="ChEBI" id="CHEBI:61560"/>
        <dbReference type="ChEBI" id="CHEBI:173112"/>
        <dbReference type="EC" id="2.7.7.49"/>
    </reaction>
</comment>
<evidence type="ECO:0000256" key="8">
    <source>
        <dbReference type="ARBA" id="ARBA00022842"/>
    </source>
</evidence>
<feature type="domain" description="Reverse transcriptase" evidence="15">
    <location>
        <begin position="478"/>
        <end position="810"/>
    </location>
</feature>
<dbReference type="EC" id="2.7.7.49" evidence="2 13"/>
<keyword evidence="10 13" id="KW-0695">RNA-directed DNA polymerase</keyword>
<keyword evidence="7 13" id="KW-0479">Metal-binding</keyword>
<protein>
    <recommendedName>
        <fullName evidence="3 13">Telomerase reverse transcriptase</fullName>
        <ecNumber evidence="2 13">2.7.7.49</ecNumber>
    </recommendedName>
    <alternativeName>
        <fullName evidence="13">Telomerase catalytic subunit</fullName>
    </alternativeName>
</protein>
<dbReference type="Pfam" id="PF12009">
    <property type="entry name" value="Telomerase_RBD"/>
    <property type="match status" value="1"/>
</dbReference>
<gene>
    <name evidence="16" type="ORF">FKW77_000863</name>
</gene>
<dbReference type="SMART" id="SM00975">
    <property type="entry name" value="Telomerase_RBD"/>
    <property type="match status" value="1"/>
</dbReference>
<evidence type="ECO:0000256" key="3">
    <source>
        <dbReference type="ARBA" id="ARBA00016182"/>
    </source>
</evidence>
<comment type="subcellular location">
    <subcellularLocation>
        <location evidence="13">Nucleus</location>
    </subcellularLocation>
    <subcellularLocation>
        <location evidence="13">Chromosome</location>
        <location evidence="13">Telomere</location>
    </subcellularLocation>
</comment>
<sequence>MGAKRRRPSQHGKVSKKPKILSAESTEQKSSCANHPVLKHYFRNVLTLREYIVSQFALTKNPREEYISRYGIPGWSQQDTQAIGNLLDTTTVAFNDVKNRSSLQERRARDLAIFTQQLPSSTLGNNADPGNPLQTEAVYFVIWLLFRRHQPPAKPQHLLCQGFERLSSITEQRGIKENAVAGIPGEFSAHGDAASKSNIRDAHEPRVRRPSDIRLVRNRMYYSKPTFTSKGHVKSGMHPIHVLKRCRDLNSIQETIHVMKYIFPRQFRLHNVFTSCRDHKETALPFKDYSLREAEIRLKGGGSQTMAAETSRAGLAPNPVLPKRLRGLALDLVQMLRRLHHRCSYVELLKHHCPVNIELQSLDGSGQKFSSTDLATPVSCVSAFCQAVSGISWLAPAQATAHKMSISDFDKRKELLAELVYYLFDSYLMPLVRSNFHVTESSAHRNRLFYFRHDIWQKISGPAMADLKANLFEELETQKVRAKMASRTFGFSHVRLLPKAVGFRPITNLRRRPYIWQSGKRILGRSINSAVAPAFRALNYEKLTHQAELGCSLFSVGDIYPKLKAFISYQSSVGRSGQPLYFAKVDVRACFDTVPQEHLLPVITALLSSDGYHIENHAEVKPPQVVGQRQEIENTKAVVKFKALARPFNELGHEGLESHEPDDRGNVVAVGPVGHQSHDKHTIAELLREHVEYNIVKIGRKYYRQKKGIPQGSVLSSLLCNFFYGGLEKDILQFTRRADTILLRLIDDFLLISLDQAVATRFLHLMHRGIPEYGISVRAEKSLVTFDCHVDAQQVPRCQSIDFPYCGLMIDSGTLDIKKKPATRISSNVADSLTVEHASIPGRTFRRKALNALKIQMHGMFFDSSFNSLDTVLSNLYTAFKDAALRCFYYMKNLSTSSQPSFVTVKNTVEDLTKLAFTMIRRKRNQRRTAWQSYDCVVRRSQTAWLASKAFSDVFGWKQTKHRVLLDWLHRSLEAAWPASGVERVALQRVVTPHEPHDARADLACNPRYRKVDRRVEGKW</sequence>
<dbReference type="InterPro" id="IPR049139">
    <property type="entry name" value="TERT_C"/>
</dbReference>
<evidence type="ECO:0000256" key="12">
    <source>
        <dbReference type="ARBA" id="ARBA00048173"/>
    </source>
</evidence>
<keyword evidence="5 13" id="KW-0808">Transferase</keyword>
<evidence type="ECO:0000256" key="14">
    <source>
        <dbReference type="SAM" id="MobiDB-lite"/>
    </source>
</evidence>
<evidence type="ECO:0000256" key="13">
    <source>
        <dbReference type="RuleBase" id="RU365061"/>
    </source>
</evidence>
<comment type="similarity">
    <text evidence="1 13">Belongs to the reverse transcriptase family. Telomerase subfamily.</text>
</comment>
<keyword evidence="17" id="KW-1185">Reference proteome</keyword>
<dbReference type="GO" id="GO:0003720">
    <property type="term" value="F:telomerase activity"/>
    <property type="evidence" value="ECO:0007669"/>
    <property type="project" value="InterPro"/>
</dbReference>
<dbReference type="CDD" id="cd01648">
    <property type="entry name" value="TERT"/>
    <property type="match status" value="1"/>
</dbReference>
<dbReference type="InterPro" id="IPR003545">
    <property type="entry name" value="Telomerase_RT"/>
</dbReference>
<keyword evidence="9 13" id="KW-0779">Telomere</keyword>
<reference evidence="16 17" key="1">
    <citation type="submission" date="2019-07" db="EMBL/GenBank/DDBJ databases">
        <title>Finished genome of Venturia effusa.</title>
        <authorList>
            <person name="Young C.A."/>
            <person name="Cox M.P."/>
            <person name="Ganley A.R.D."/>
            <person name="David W.J."/>
        </authorList>
    </citation>
    <scope>NUCLEOTIDE SEQUENCE [LARGE SCALE GENOMIC DNA]</scope>
    <source>
        <strain evidence="17">albino</strain>
    </source>
</reference>
<dbReference type="Pfam" id="PF00078">
    <property type="entry name" value="RVT_1"/>
    <property type="match status" value="1"/>
</dbReference>
<evidence type="ECO:0000256" key="6">
    <source>
        <dbReference type="ARBA" id="ARBA00022695"/>
    </source>
</evidence>
<organism evidence="16 17">
    <name type="scientific">Venturia effusa</name>
    <dbReference type="NCBI Taxonomy" id="50376"/>
    <lineage>
        <taxon>Eukaryota</taxon>
        <taxon>Fungi</taxon>
        <taxon>Dikarya</taxon>
        <taxon>Ascomycota</taxon>
        <taxon>Pezizomycotina</taxon>
        <taxon>Dothideomycetes</taxon>
        <taxon>Pleosporomycetidae</taxon>
        <taxon>Venturiales</taxon>
        <taxon>Venturiaceae</taxon>
        <taxon>Venturia</taxon>
    </lineage>
</organism>
<dbReference type="OrthoDB" id="289721at2759"/>
<name>A0A517KVQ8_9PEZI</name>
<dbReference type="InterPro" id="IPR000477">
    <property type="entry name" value="RT_dom"/>
</dbReference>
<feature type="region of interest" description="Disordered" evidence="14">
    <location>
        <begin position="1"/>
        <end position="29"/>
    </location>
</feature>
<evidence type="ECO:0000256" key="5">
    <source>
        <dbReference type="ARBA" id="ARBA00022679"/>
    </source>
</evidence>